<evidence type="ECO:0000313" key="1">
    <source>
        <dbReference type="EMBL" id="MFC0048507.1"/>
    </source>
</evidence>
<proteinExistence type="predicted"/>
<name>A0ABV6BCH7_9GAMM</name>
<reference evidence="1 2" key="1">
    <citation type="submission" date="2024-09" db="EMBL/GenBank/DDBJ databases">
        <authorList>
            <person name="Sun Q."/>
            <person name="Mori K."/>
        </authorList>
    </citation>
    <scope>NUCLEOTIDE SEQUENCE [LARGE SCALE GENOMIC DNA]</scope>
    <source>
        <strain evidence="1 2">KCTC 23315</strain>
    </source>
</reference>
<dbReference type="EMBL" id="JBHLXP010000001">
    <property type="protein sequence ID" value="MFC0048507.1"/>
    <property type="molecule type" value="Genomic_DNA"/>
</dbReference>
<keyword evidence="2" id="KW-1185">Reference proteome</keyword>
<organism evidence="1 2">
    <name type="scientific">Rheinheimera tilapiae</name>
    <dbReference type="NCBI Taxonomy" id="875043"/>
    <lineage>
        <taxon>Bacteria</taxon>
        <taxon>Pseudomonadati</taxon>
        <taxon>Pseudomonadota</taxon>
        <taxon>Gammaproteobacteria</taxon>
        <taxon>Chromatiales</taxon>
        <taxon>Chromatiaceae</taxon>
        <taxon>Rheinheimera</taxon>
    </lineage>
</organism>
<gene>
    <name evidence="1" type="ORF">ACFFJP_09410</name>
</gene>
<sequence length="151" mass="17902">MEKNRKIRPERLDDFKNLYYDAFGYGEGNHERAAEFFGVPVSECQKWHDERPHPVAHRYLQVHCKGYLPYNTNWKDCYIRSDGMVITPFGNCMPSDMALLHRRKWSAEQTRQQLVKCRQQLQELRSGTKLKMLIHTADYLGRLVKELAVEE</sequence>
<protein>
    <submittedName>
        <fullName evidence="1">Uncharacterized protein</fullName>
    </submittedName>
</protein>
<evidence type="ECO:0000313" key="2">
    <source>
        <dbReference type="Proteomes" id="UP001589813"/>
    </source>
</evidence>
<accession>A0ABV6BCH7</accession>
<comment type="caution">
    <text evidence="1">The sequence shown here is derived from an EMBL/GenBank/DDBJ whole genome shotgun (WGS) entry which is preliminary data.</text>
</comment>
<dbReference type="Proteomes" id="UP001589813">
    <property type="component" value="Unassembled WGS sequence"/>
</dbReference>
<dbReference type="RefSeq" id="WP_377242759.1">
    <property type="nucleotide sequence ID" value="NZ_JBHLXP010000001.1"/>
</dbReference>